<evidence type="ECO:0000313" key="1">
    <source>
        <dbReference type="EMBL" id="GHE43775.1"/>
    </source>
</evidence>
<dbReference type="AlphaFoldDB" id="A0A918ZD40"/>
<protein>
    <recommendedName>
        <fullName evidence="3">Helix-turn-helix domain-containing protein</fullName>
    </recommendedName>
</protein>
<organism evidence="1 2">
    <name type="scientific">Streptomyces longispororuber</name>
    <dbReference type="NCBI Taxonomy" id="68230"/>
    <lineage>
        <taxon>Bacteria</taxon>
        <taxon>Bacillati</taxon>
        <taxon>Actinomycetota</taxon>
        <taxon>Actinomycetes</taxon>
        <taxon>Kitasatosporales</taxon>
        <taxon>Streptomycetaceae</taxon>
        <taxon>Streptomyces</taxon>
    </lineage>
</organism>
<evidence type="ECO:0000313" key="2">
    <source>
        <dbReference type="Proteomes" id="UP000608024"/>
    </source>
</evidence>
<dbReference type="Proteomes" id="UP000608024">
    <property type="component" value="Unassembled WGS sequence"/>
</dbReference>
<gene>
    <name evidence="1" type="ORF">GCM10018785_11700</name>
</gene>
<accession>A0A918ZD40</accession>
<keyword evidence="2" id="KW-1185">Reference proteome</keyword>
<sequence length="70" mass="8408">MPRRLSRPERWPTAQEAADRLRAARQTLYDWAATWEVQRRGPEPLRIGTRALRYRESDVDRCVKSRRREG</sequence>
<name>A0A918ZD40_9ACTN</name>
<reference evidence="1" key="1">
    <citation type="journal article" date="2014" name="Int. J. Syst. Evol. Microbiol.">
        <title>Complete genome sequence of Corynebacterium casei LMG S-19264T (=DSM 44701T), isolated from a smear-ripened cheese.</title>
        <authorList>
            <consortium name="US DOE Joint Genome Institute (JGI-PGF)"/>
            <person name="Walter F."/>
            <person name="Albersmeier A."/>
            <person name="Kalinowski J."/>
            <person name="Ruckert C."/>
        </authorList>
    </citation>
    <scope>NUCLEOTIDE SEQUENCE</scope>
    <source>
        <strain evidence="1">JCM 4784</strain>
    </source>
</reference>
<reference evidence="1" key="2">
    <citation type="submission" date="2020-09" db="EMBL/GenBank/DDBJ databases">
        <authorList>
            <person name="Sun Q."/>
            <person name="Ohkuma M."/>
        </authorList>
    </citation>
    <scope>NUCLEOTIDE SEQUENCE</scope>
    <source>
        <strain evidence="1">JCM 4784</strain>
    </source>
</reference>
<dbReference type="EMBL" id="BNBT01000010">
    <property type="protein sequence ID" value="GHE43775.1"/>
    <property type="molecule type" value="Genomic_DNA"/>
</dbReference>
<evidence type="ECO:0008006" key="3">
    <source>
        <dbReference type="Google" id="ProtNLM"/>
    </source>
</evidence>
<proteinExistence type="predicted"/>
<comment type="caution">
    <text evidence="1">The sequence shown here is derived from an EMBL/GenBank/DDBJ whole genome shotgun (WGS) entry which is preliminary data.</text>
</comment>